<sequence>MALSTATSTGLIGEGRRPARSLFRRAFDHMIAAREKQALRHVNSYLLSLDDATLAHYGYDRDELKRQGAAATLL</sequence>
<evidence type="ECO:0000313" key="2">
    <source>
        <dbReference type="Proteomes" id="UP000586722"/>
    </source>
</evidence>
<organism evidence="1 2">
    <name type="scientific">Pannonibacter tanglangensis</name>
    <dbReference type="NCBI Taxonomy" id="2750084"/>
    <lineage>
        <taxon>Bacteria</taxon>
        <taxon>Pseudomonadati</taxon>
        <taxon>Pseudomonadota</taxon>
        <taxon>Alphaproteobacteria</taxon>
        <taxon>Hyphomicrobiales</taxon>
        <taxon>Stappiaceae</taxon>
        <taxon>Pannonibacter</taxon>
    </lineage>
</organism>
<accession>A0A7X5EZP0</accession>
<dbReference type="AlphaFoldDB" id="A0A7X5EZP0"/>
<name>A0A7X5EZP0_9HYPH</name>
<protein>
    <submittedName>
        <fullName evidence="1">Uncharacterized protein</fullName>
    </submittedName>
</protein>
<reference evidence="2" key="1">
    <citation type="submission" date="2020-01" db="EMBL/GenBank/DDBJ databases">
        <authorList>
            <person name="Fang Y."/>
            <person name="Sun R."/>
            <person name="Nie L."/>
            <person name="He J."/>
            <person name="Hao L."/>
            <person name="Wang L."/>
            <person name="Su S."/>
            <person name="Lv E."/>
            <person name="Zhang Z."/>
            <person name="Xie R."/>
            <person name="Liu H."/>
        </authorList>
    </citation>
    <scope>NUCLEOTIDE SEQUENCE [LARGE SCALE GENOMIC DNA]</scope>
    <source>
        <strain evidence="2">XCT-53</strain>
    </source>
</reference>
<dbReference type="EMBL" id="JAABLQ010000001">
    <property type="protein sequence ID" value="NBN77023.1"/>
    <property type="molecule type" value="Genomic_DNA"/>
</dbReference>
<dbReference type="RefSeq" id="WP_161675255.1">
    <property type="nucleotide sequence ID" value="NZ_JAABLP010000002.1"/>
</dbReference>
<evidence type="ECO:0000313" key="1">
    <source>
        <dbReference type="EMBL" id="NBN77023.1"/>
    </source>
</evidence>
<dbReference type="Proteomes" id="UP000586722">
    <property type="component" value="Unassembled WGS sequence"/>
</dbReference>
<comment type="caution">
    <text evidence="1">The sequence shown here is derived from an EMBL/GenBank/DDBJ whole genome shotgun (WGS) entry which is preliminary data.</text>
</comment>
<proteinExistence type="predicted"/>
<gene>
    <name evidence="1" type="ORF">GWI72_01940</name>
</gene>
<keyword evidence="2" id="KW-1185">Reference proteome</keyword>